<dbReference type="PANTHER" id="PTHR30231:SF41">
    <property type="entry name" value="DNA POLYMERASE III SUBUNIT EPSILON"/>
    <property type="match status" value="1"/>
</dbReference>
<evidence type="ECO:0000256" key="14">
    <source>
        <dbReference type="ARBA" id="ARBA00049244"/>
    </source>
</evidence>
<feature type="binding site" evidence="16">
    <location>
        <position position="53"/>
    </location>
    <ligand>
        <name>substrate</name>
    </ligand>
</feature>
<dbReference type="STRING" id="1527607.SAMN05428957_105119"/>
<evidence type="ECO:0000256" key="1">
    <source>
        <dbReference type="ARBA" id="ARBA00001936"/>
    </source>
</evidence>
<dbReference type="GO" id="GO:0005829">
    <property type="term" value="C:cytosol"/>
    <property type="evidence" value="ECO:0007669"/>
    <property type="project" value="TreeGrafter"/>
</dbReference>
<feature type="active site" description="Proton acceptor" evidence="15">
    <location>
        <position position="153"/>
    </location>
</feature>
<comment type="cofactor">
    <cofactor evidence="17">
        <name>Mg(2+)</name>
        <dbReference type="ChEBI" id="CHEBI:18420"/>
    </cofactor>
    <cofactor evidence="17">
        <name>Mn(2+)</name>
        <dbReference type="ChEBI" id="CHEBI:29035"/>
    </cofactor>
    <text evidence="17">Binds 2 divalent metal cations. Magnesium or manganese.</text>
</comment>
<dbReference type="EMBL" id="FNHP01000005">
    <property type="protein sequence ID" value="SDM38381.1"/>
    <property type="molecule type" value="Genomic_DNA"/>
</dbReference>
<dbReference type="EC" id="2.7.7.7" evidence="2 18"/>
<comment type="function">
    <text evidence="18">DNA polymerase III is a complex, multichain enzyme responsible for most of the replicative synthesis in bacteria. The epsilon subunit contain the editing function and is a proofreading 3'-5' exonuclease.</text>
</comment>
<dbReference type="InterPro" id="IPR006309">
    <property type="entry name" value="DnaQ_proteo"/>
</dbReference>
<keyword evidence="10 18" id="KW-0269">Exonuclease</keyword>
<evidence type="ECO:0000256" key="10">
    <source>
        <dbReference type="ARBA" id="ARBA00022839"/>
    </source>
</evidence>
<dbReference type="Proteomes" id="UP000198552">
    <property type="component" value="Unassembled WGS sequence"/>
</dbReference>
<keyword evidence="6 18" id="KW-0235">DNA replication</keyword>
<feature type="binding site" evidence="16">
    <location>
        <position position="10"/>
    </location>
    <ligand>
        <name>substrate</name>
    </ligand>
</feature>
<dbReference type="GO" id="GO:0008408">
    <property type="term" value="F:3'-5' exonuclease activity"/>
    <property type="evidence" value="ECO:0007669"/>
    <property type="project" value="TreeGrafter"/>
</dbReference>
<dbReference type="SUPFAM" id="SSF53098">
    <property type="entry name" value="Ribonuclease H-like"/>
    <property type="match status" value="1"/>
</dbReference>
<keyword evidence="11 17" id="KW-0460">Magnesium</keyword>
<evidence type="ECO:0000256" key="12">
    <source>
        <dbReference type="ARBA" id="ARBA00022932"/>
    </source>
</evidence>
<evidence type="ECO:0000256" key="7">
    <source>
        <dbReference type="ARBA" id="ARBA00022722"/>
    </source>
</evidence>
<dbReference type="GO" id="GO:0003677">
    <property type="term" value="F:DNA binding"/>
    <property type="evidence" value="ECO:0007669"/>
    <property type="project" value="InterPro"/>
</dbReference>
<dbReference type="SMART" id="SM00479">
    <property type="entry name" value="EXOIII"/>
    <property type="match status" value="1"/>
</dbReference>
<evidence type="ECO:0000256" key="15">
    <source>
        <dbReference type="PIRSR" id="PIRSR606309-1"/>
    </source>
</evidence>
<evidence type="ECO:0000256" key="11">
    <source>
        <dbReference type="ARBA" id="ARBA00022842"/>
    </source>
</evidence>
<accession>A0A1G9SSI7</accession>
<evidence type="ECO:0000256" key="16">
    <source>
        <dbReference type="PIRSR" id="PIRSR606309-2"/>
    </source>
</evidence>
<dbReference type="Pfam" id="PF00929">
    <property type="entry name" value="RNase_T"/>
    <property type="match status" value="1"/>
</dbReference>
<dbReference type="InterPro" id="IPR006054">
    <property type="entry name" value="DnaQ"/>
</dbReference>
<comment type="catalytic activity">
    <reaction evidence="14 18">
        <text>DNA(n) + a 2'-deoxyribonucleoside 5'-triphosphate = DNA(n+1) + diphosphate</text>
        <dbReference type="Rhea" id="RHEA:22508"/>
        <dbReference type="Rhea" id="RHEA-COMP:17339"/>
        <dbReference type="Rhea" id="RHEA-COMP:17340"/>
        <dbReference type="ChEBI" id="CHEBI:33019"/>
        <dbReference type="ChEBI" id="CHEBI:61560"/>
        <dbReference type="ChEBI" id="CHEBI:173112"/>
        <dbReference type="EC" id="2.7.7.7"/>
    </reaction>
</comment>
<keyword evidence="8 17" id="KW-0479">Metal-binding</keyword>
<evidence type="ECO:0000256" key="6">
    <source>
        <dbReference type="ARBA" id="ARBA00022705"/>
    </source>
</evidence>
<evidence type="ECO:0000256" key="18">
    <source>
        <dbReference type="RuleBase" id="RU364087"/>
    </source>
</evidence>
<feature type="binding site" evidence="16">
    <location>
        <position position="8"/>
    </location>
    <ligand>
        <name>substrate</name>
    </ligand>
</feature>
<comment type="subunit">
    <text evidence="18">DNA polymerase III contains a core (composed of alpha, epsilon and theta chains) that associates with a tau subunit. This core dimerizes to form the POLIII' complex. PolIII' associates with the gamma complex (composed of gamma, delta, delta', psi and chi chains) and with the beta chain to form the complete DNA polymerase III complex.</text>
</comment>
<name>A0A1G9SSI7_9BURK</name>
<evidence type="ECO:0000256" key="8">
    <source>
        <dbReference type="ARBA" id="ARBA00022723"/>
    </source>
</evidence>
<proteinExistence type="predicted"/>
<dbReference type="AlphaFoldDB" id="A0A1G9SSI7"/>
<evidence type="ECO:0000256" key="2">
    <source>
        <dbReference type="ARBA" id="ARBA00012417"/>
    </source>
</evidence>
<dbReference type="InterPro" id="IPR012337">
    <property type="entry name" value="RNaseH-like_sf"/>
</dbReference>
<feature type="binding site" evidence="17">
    <location>
        <position position="8"/>
    </location>
    <ligand>
        <name>a divalent metal cation</name>
        <dbReference type="ChEBI" id="CHEBI:60240"/>
        <label>1</label>
        <note>catalytic</note>
    </ligand>
</feature>
<dbReference type="GO" id="GO:0046872">
    <property type="term" value="F:metal ion binding"/>
    <property type="evidence" value="ECO:0007669"/>
    <property type="project" value="UniProtKB-KW"/>
</dbReference>
<dbReference type="InterPro" id="IPR036397">
    <property type="entry name" value="RNaseH_sf"/>
</dbReference>
<dbReference type="NCBIfam" id="TIGR01406">
    <property type="entry name" value="dnaQ_proteo"/>
    <property type="match status" value="1"/>
</dbReference>
<evidence type="ECO:0000256" key="17">
    <source>
        <dbReference type="PIRSR" id="PIRSR606309-3"/>
    </source>
</evidence>
<evidence type="ECO:0000313" key="20">
    <source>
        <dbReference type="EMBL" id="SDM38381.1"/>
    </source>
</evidence>
<evidence type="ECO:0000256" key="3">
    <source>
        <dbReference type="ARBA" id="ARBA00020352"/>
    </source>
</evidence>
<keyword evidence="5 18" id="KW-0548">Nucleotidyltransferase</keyword>
<feature type="binding site" evidence="17">
    <location>
        <position position="158"/>
    </location>
    <ligand>
        <name>a divalent metal cation</name>
        <dbReference type="ChEBI" id="CHEBI:60240"/>
        <label>1</label>
        <note>catalytic</note>
    </ligand>
</feature>
<organism evidence="20 21">
    <name type="scientific">Oryzisolibacter propanilivorax</name>
    <dbReference type="NCBI Taxonomy" id="1527607"/>
    <lineage>
        <taxon>Bacteria</taxon>
        <taxon>Pseudomonadati</taxon>
        <taxon>Pseudomonadota</taxon>
        <taxon>Betaproteobacteria</taxon>
        <taxon>Burkholderiales</taxon>
        <taxon>Comamonadaceae</taxon>
        <taxon>Oryzisolibacter</taxon>
    </lineage>
</organism>
<gene>
    <name evidence="18" type="primary">dnaQ</name>
    <name evidence="20" type="ORF">SAMN05428957_105119</name>
</gene>
<evidence type="ECO:0000256" key="5">
    <source>
        <dbReference type="ARBA" id="ARBA00022695"/>
    </source>
</evidence>
<dbReference type="OrthoDB" id="9804290at2"/>
<evidence type="ECO:0000313" key="21">
    <source>
        <dbReference type="Proteomes" id="UP000198552"/>
    </source>
</evidence>
<keyword evidence="12 18" id="KW-0239">DNA-directed DNA polymerase</keyword>
<dbReference type="CDD" id="cd06131">
    <property type="entry name" value="DNA_pol_III_epsilon_Ecoli_like"/>
    <property type="match status" value="1"/>
</dbReference>
<reference evidence="21" key="1">
    <citation type="submission" date="2016-10" db="EMBL/GenBank/DDBJ databases">
        <authorList>
            <person name="Varghese N."/>
            <person name="Submissions S."/>
        </authorList>
    </citation>
    <scope>NUCLEOTIDE SEQUENCE [LARGE SCALE GENOMIC DNA]</scope>
    <source>
        <strain evidence="21">EPL6</strain>
    </source>
</reference>
<evidence type="ECO:0000259" key="19">
    <source>
        <dbReference type="SMART" id="SM00479"/>
    </source>
</evidence>
<evidence type="ECO:0000256" key="4">
    <source>
        <dbReference type="ARBA" id="ARBA00022679"/>
    </source>
</evidence>
<keyword evidence="9 18" id="KW-0378">Hydrolase</keyword>
<dbReference type="InterPro" id="IPR013520">
    <property type="entry name" value="Ribonucl_H"/>
</dbReference>
<keyword evidence="7 18" id="KW-0540">Nuclease</keyword>
<feature type="domain" description="Exonuclease" evidence="19">
    <location>
        <begin position="3"/>
        <end position="175"/>
    </location>
</feature>
<evidence type="ECO:0000256" key="13">
    <source>
        <dbReference type="ARBA" id="ARBA00023211"/>
    </source>
</evidence>
<comment type="cofactor">
    <cofactor evidence="1 18">
        <name>Mn(2+)</name>
        <dbReference type="ChEBI" id="CHEBI:29035"/>
    </cofactor>
</comment>
<feature type="binding site" evidence="16">
    <location>
        <position position="158"/>
    </location>
    <ligand>
        <name>substrate</name>
    </ligand>
</feature>
<dbReference type="RefSeq" id="WP_091569369.1">
    <property type="nucleotide sequence ID" value="NZ_FNHP01000005.1"/>
</dbReference>
<dbReference type="Gene3D" id="3.30.420.10">
    <property type="entry name" value="Ribonuclease H-like superfamily/Ribonuclease H"/>
    <property type="match status" value="1"/>
</dbReference>
<protein>
    <recommendedName>
        <fullName evidence="3 18">DNA polymerase III subunit epsilon</fullName>
        <ecNumber evidence="2 18">2.7.7.7</ecNumber>
    </recommendedName>
</protein>
<sequence>MTRQIVLDTETTGLSAADGDRIIELGCVELVHRKLTRNNLHLYFNPDRESHEEALKVHGITSEFLRDKPRFHQCAQDILEYLRGAELIIHNASFDVGFLDRELQLAGLPPLAEHVAGIIDTLAMAKEMFPGKRNSLDALCDRLGVDNSGRTLHGALLDAELLADVYINLTRGQDALLVMDEAGSGSDGLAVAAVDLRLFSLPVLAATPEERAAHEDVLVQIDKASGGKTVWRNFSEAA</sequence>
<dbReference type="NCBIfam" id="NF004316">
    <property type="entry name" value="PRK05711.1"/>
    <property type="match status" value="1"/>
</dbReference>
<dbReference type="NCBIfam" id="TIGR00573">
    <property type="entry name" value="dnaq"/>
    <property type="match status" value="1"/>
</dbReference>
<dbReference type="GO" id="GO:0003887">
    <property type="term" value="F:DNA-directed DNA polymerase activity"/>
    <property type="evidence" value="ECO:0007669"/>
    <property type="project" value="UniProtKB-KW"/>
</dbReference>
<dbReference type="FunFam" id="3.30.420.10:FF:000012">
    <property type="entry name" value="DNA polymerase III subunit epsilon"/>
    <property type="match status" value="1"/>
</dbReference>
<keyword evidence="21" id="KW-1185">Reference proteome</keyword>
<keyword evidence="13 17" id="KW-0464">Manganese</keyword>
<evidence type="ECO:0000256" key="9">
    <source>
        <dbReference type="ARBA" id="ARBA00022801"/>
    </source>
</evidence>
<feature type="binding site" evidence="17">
    <location>
        <position position="10"/>
    </location>
    <ligand>
        <name>a divalent metal cation</name>
        <dbReference type="ChEBI" id="CHEBI:60240"/>
        <label>1</label>
        <note>catalytic</note>
    </ligand>
</feature>
<dbReference type="PANTHER" id="PTHR30231">
    <property type="entry name" value="DNA POLYMERASE III SUBUNIT EPSILON"/>
    <property type="match status" value="1"/>
</dbReference>
<keyword evidence="4 18" id="KW-0808">Transferase</keyword>
<dbReference type="GO" id="GO:0045004">
    <property type="term" value="P:DNA replication proofreading"/>
    <property type="evidence" value="ECO:0007669"/>
    <property type="project" value="TreeGrafter"/>
</dbReference>
<feature type="binding site" evidence="16">
    <location>
        <position position="58"/>
    </location>
    <ligand>
        <name>substrate</name>
    </ligand>
</feature>